<dbReference type="eggNOG" id="ENOG502QPW5">
    <property type="taxonomic scope" value="Eukaryota"/>
</dbReference>
<accession>E6ZPA7</accession>
<dbReference type="Proteomes" id="UP000008867">
    <property type="component" value="Chromosome 13"/>
</dbReference>
<evidence type="ECO:0000313" key="3">
    <source>
        <dbReference type="Proteomes" id="UP000008867"/>
    </source>
</evidence>
<evidence type="ECO:0000256" key="1">
    <source>
        <dbReference type="SAM" id="MobiDB-lite"/>
    </source>
</evidence>
<name>E6ZPA7_SPORE</name>
<dbReference type="OrthoDB" id="2556442at2759"/>
<sequence length="501" mass="53163">MSESLKSWLFSHCATQTTSALSHNCDLHDMPYLPGNRIQILRFLTFRPAQTPNTPSTDVWALVGDRTHCVAARFARTQVDRFHDTHALTFTSLKGALVTLTNVRVSVARVQVHGEAGGPYRAGQWALVLDVKGWDVVSSVREPVWFGGVKLVTSGNGVPAGEGEGYVGMVAWMKTWIRWRCLMRRAREEQRARRLRPDASTDPASAAGVKLPTPAQRNVLALASSQAPHTQPPPPAQEESFPPLSPTQPRATQPVSPALHDAGATALWTDFDLDAPIELDHVDVSDHWSIVPPAPPSPAGATTTTQPDALAPPQQPPSLGHAAASQSQSQSQTQTQSDLDPYESGLSDYERESRLKRRRAKQPRDAATAPDDGVRSQEQAVGSATPTEVENAAEGAAEVRVDPAGNAGSLGGGAEDAAPEPMDESETKLASAVASPAAPPAPSVTPPPAARIAAPVTAPSAPPAPASCASTKSSTSSTHKQQRKRQRRQAALAALMAQIVD</sequence>
<protein>
    <submittedName>
        <fullName evidence="2">Uncharacterized protein</fullName>
    </submittedName>
</protein>
<keyword evidence="3" id="KW-1185">Reference proteome</keyword>
<dbReference type="AlphaFoldDB" id="E6ZPA7"/>
<proteinExistence type="predicted"/>
<dbReference type="VEuPathDB" id="FungiDB:sr15520"/>
<dbReference type="EMBL" id="FQ311434">
    <property type="protein sequence ID" value="CBQ69064.1"/>
    <property type="molecule type" value="Genomic_DNA"/>
</dbReference>
<feature type="compositionally biased region" description="Low complexity" evidence="1">
    <location>
        <begin position="388"/>
        <end position="398"/>
    </location>
</feature>
<feature type="compositionally biased region" description="Low complexity" evidence="1">
    <location>
        <begin position="325"/>
        <end position="337"/>
    </location>
</feature>
<feature type="region of interest" description="Disordered" evidence="1">
    <location>
        <begin position="191"/>
        <end position="211"/>
    </location>
</feature>
<dbReference type="HOGENOM" id="CLU_032243_0_0_1"/>
<feature type="compositionally biased region" description="Low complexity" evidence="1">
    <location>
        <begin position="299"/>
        <end position="312"/>
    </location>
</feature>
<feature type="compositionally biased region" description="Pro residues" evidence="1">
    <location>
        <begin position="437"/>
        <end position="449"/>
    </location>
</feature>
<feature type="compositionally biased region" description="Polar residues" evidence="1">
    <location>
        <begin position="376"/>
        <end position="386"/>
    </location>
</feature>
<organism evidence="2 3">
    <name type="scientific">Sporisorium reilianum (strain SRZ2)</name>
    <name type="common">Maize head smut fungus</name>
    <dbReference type="NCBI Taxonomy" id="999809"/>
    <lineage>
        <taxon>Eukaryota</taxon>
        <taxon>Fungi</taxon>
        <taxon>Dikarya</taxon>
        <taxon>Basidiomycota</taxon>
        <taxon>Ustilaginomycotina</taxon>
        <taxon>Ustilaginomycetes</taxon>
        <taxon>Ustilaginales</taxon>
        <taxon>Ustilaginaceae</taxon>
        <taxon>Sporisorium</taxon>
    </lineage>
</organism>
<gene>
    <name evidence="2" type="ORF">sr15520</name>
</gene>
<feature type="compositionally biased region" description="Low complexity" evidence="1">
    <location>
        <begin position="466"/>
        <end position="478"/>
    </location>
</feature>
<evidence type="ECO:0000313" key="2">
    <source>
        <dbReference type="EMBL" id="CBQ69064.1"/>
    </source>
</evidence>
<feature type="region of interest" description="Disordered" evidence="1">
    <location>
        <begin position="288"/>
        <end position="491"/>
    </location>
</feature>
<feature type="region of interest" description="Disordered" evidence="1">
    <location>
        <begin position="224"/>
        <end position="256"/>
    </location>
</feature>
<reference evidence="2 3" key="1">
    <citation type="journal article" date="2010" name="Science">
        <title>Pathogenicity determinants in smut fungi revealed by genome comparison.</title>
        <authorList>
            <person name="Schirawski J."/>
            <person name="Mannhaupt G."/>
            <person name="Muench K."/>
            <person name="Brefort T."/>
            <person name="Schipper K."/>
            <person name="Doehlemann G."/>
            <person name="Di Stasio M."/>
            <person name="Roessel N."/>
            <person name="Mendoza-Mendoza A."/>
            <person name="Pester D."/>
            <person name="Mueller O."/>
            <person name="Winterberg B."/>
            <person name="Meyer E."/>
            <person name="Ghareeb H."/>
            <person name="Wollenberg T."/>
            <person name="Muensterkoetter M."/>
            <person name="Wong P."/>
            <person name="Walter M."/>
            <person name="Stukenbrock E."/>
            <person name="Gueldener U."/>
            <person name="Kahmann R."/>
        </authorList>
    </citation>
    <scope>NUCLEOTIDE SEQUENCE [LARGE SCALE GENOMIC DNA]</scope>
    <source>
        <strain evidence="3">SRZ2</strain>
    </source>
</reference>